<evidence type="ECO:0000313" key="1">
    <source>
        <dbReference type="EMBL" id="GMF04841.1"/>
    </source>
</evidence>
<name>A0ACB5U876_AMBMO</name>
<evidence type="ECO:0000313" key="2">
    <source>
        <dbReference type="Proteomes" id="UP001165064"/>
    </source>
</evidence>
<reference evidence="1" key="1">
    <citation type="submission" date="2023-04" db="EMBL/GenBank/DDBJ databases">
        <title>Ambrosiozyma monospora NBRC 10751.</title>
        <authorList>
            <person name="Ichikawa N."/>
            <person name="Sato H."/>
            <person name="Tonouchi N."/>
        </authorList>
    </citation>
    <scope>NUCLEOTIDE SEQUENCE</scope>
    <source>
        <strain evidence="1">NBRC 10751</strain>
    </source>
</reference>
<protein>
    <submittedName>
        <fullName evidence="1">Unnamed protein product</fullName>
    </submittedName>
</protein>
<proteinExistence type="predicted"/>
<dbReference type="EMBL" id="BSXS01014051">
    <property type="protein sequence ID" value="GMF04841.1"/>
    <property type="molecule type" value="Genomic_DNA"/>
</dbReference>
<organism evidence="1 2">
    <name type="scientific">Ambrosiozyma monospora</name>
    <name type="common">Yeast</name>
    <name type="synonym">Endomycopsis monosporus</name>
    <dbReference type="NCBI Taxonomy" id="43982"/>
    <lineage>
        <taxon>Eukaryota</taxon>
        <taxon>Fungi</taxon>
        <taxon>Dikarya</taxon>
        <taxon>Ascomycota</taxon>
        <taxon>Saccharomycotina</taxon>
        <taxon>Pichiomycetes</taxon>
        <taxon>Pichiales</taxon>
        <taxon>Pichiaceae</taxon>
        <taxon>Ambrosiozyma</taxon>
    </lineage>
</organism>
<keyword evidence="2" id="KW-1185">Reference proteome</keyword>
<sequence length="208" mass="23594">MSLKFDKARKLFLLKYINTPAHQHTAAEIVELAKLDYASKIGRNDNTDNVNQEEDSIAEESNVENSSGNNQALRVHATSRPVTLNIPPRVTPTPEVPINDDQEEPVHILVEDDGYVFSDHESPNHEDGDGDDEVVDDRADRRRSREQLDTYNGVGEMSAGQIARIHEVINSLLYDPRRFAHVADTEEFQQKLEGLLYYARRLNNRSAN</sequence>
<dbReference type="Proteomes" id="UP001165064">
    <property type="component" value="Unassembled WGS sequence"/>
</dbReference>
<accession>A0ACB5U876</accession>
<gene>
    <name evidence="1" type="ORF">Amon02_001211300</name>
</gene>
<comment type="caution">
    <text evidence="1">The sequence shown here is derived from an EMBL/GenBank/DDBJ whole genome shotgun (WGS) entry which is preliminary data.</text>
</comment>